<protein>
    <submittedName>
        <fullName evidence="1">Uncharacterized protein</fullName>
    </submittedName>
</protein>
<evidence type="ECO:0000313" key="1">
    <source>
        <dbReference type="EMBL" id="MEI4551746.1"/>
    </source>
</evidence>
<comment type="caution">
    <text evidence="1">The sequence shown here is derived from an EMBL/GenBank/DDBJ whole genome shotgun (WGS) entry which is preliminary data.</text>
</comment>
<reference evidence="1 2" key="1">
    <citation type="submission" date="2023-12" db="EMBL/GenBank/DDBJ databases">
        <title>Friends and Foes: Symbiotic and Algicidal bacterial influence on Karenia brevis blooms.</title>
        <authorList>
            <person name="Fei C."/>
            <person name="Mohamed A.R."/>
            <person name="Booker A."/>
            <person name="Arshad M."/>
            <person name="Klass S."/>
            <person name="Ahn S."/>
            <person name="Gilbert P.M."/>
            <person name="Heil C.A."/>
            <person name="Martinez J.M."/>
            <person name="Amin S.A."/>
        </authorList>
    </citation>
    <scope>NUCLEOTIDE SEQUENCE [LARGE SCALE GENOMIC DNA]</scope>
    <source>
        <strain evidence="1 2">CE15</strain>
    </source>
</reference>
<sequence length="225" mass="24947">MRLFKLAMTVTGVLVLSSMLFYNKHGIACEAAPLLGFKQIDAEIYVDATVSQIERGALITFVDKAKERVGAAFGDMSSTPRYIVTKKSAQFGFNPTGMARSSLTRECVFIGPKGINVDVIAHETSHAEVFYRANFITQTFKIKPWLLEGAGTYVDYRAALKLENIALDNAIVEKVTMLSDFSPSDTRAYQASRVAFESVDPKTFYKSIERLNEGESFESVFGYAN</sequence>
<keyword evidence="2" id="KW-1185">Reference proteome</keyword>
<organism evidence="1 2">
    <name type="scientific">Pseudoalteromonas spongiae</name>
    <dbReference type="NCBI Taxonomy" id="298657"/>
    <lineage>
        <taxon>Bacteria</taxon>
        <taxon>Pseudomonadati</taxon>
        <taxon>Pseudomonadota</taxon>
        <taxon>Gammaproteobacteria</taxon>
        <taxon>Alteromonadales</taxon>
        <taxon>Pseudoalteromonadaceae</taxon>
        <taxon>Pseudoalteromonas</taxon>
    </lineage>
</organism>
<dbReference type="Proteomes" id="UP001382455">
    <property type="component" value="Unassembled WGS sequence"/>
</dbReference>
<dbReference type="RefSeq" id="WP_336436674.1">
    <property type="nucleotide sequence ID" value="NZ_JBAWKS010000002.1"/>
</dbReference>
<dbReference type="EMBL" id="JBAWKS010000002">
    <property type="protein sequence ID" value="MEI4551746.1"/>
    <property type="molecule type" value="Genomic_DNA"/>
</dbReference>
<gene>
    <name evidence="1" type="ORF">WAE96_18865</name>
</gene>
<name>A0ABU8EXN6_9GAMM</name>
<proteinExistence type="predicted"/>
<accession>A0ABU8EXN6</accession>
<evidence type="ECO:0000313" key="2">
    <source>
        <dbReference type="Proteomes" id="UP001382455"/>
    </source>
</evidence>